<keyword evidence="6 7" id="KW-0472">Membrane</keyword>
<comment type="similarity">
    <text evidence="2">Belongs to the GRP transporter (TC 2.A.7.5) family.</text>
</comment>
<dbReference type="PANTHER" id="PTHR16119">
    <property type="entry name" value="TRANSMEMBRANE PROTEIN 144"/>
    <property type="match status" value="1"/>
</dbReference>
<evidence type="ECO:0000256" key="5">
    <source>
        <dbReference type="ARBA" id="ARBA00022989"/>
    </source>
</evidence>
<feature type="transmembrane region" description="Helical" evidence="7">
    <location>
        <begin position="250"/>
        <end position="271"/>
    </location>
</feature>
<dbReference type="Pfam" id="PF06800">
    <property type="entry name" value="Sugar_transport"/>
    <property type="match status" value="1"/>
</dbReference>
<name>A0A542SPA1_9MICO</name>
<sequence length="302" mass="32222">MSDILIGLVPALGWGVQGIVMQKVGGRTANKQMGMVLTTFVVAVAVLIIRPPSANAWTASLILAALLNGIPWALGQILQIRSFELMGVSRAMPISTGTQLLGTTLVGVLFFHEWKNGWQFGVGLPALLLLVIGVWMTTFREKGAETGEIDNASNIKKGFSILLLSSLAFVFYATAGLIFKVDALDLLFPQAVVMVITTIIIAYMQSKKGEATDREVGVFGKKSWANMLTGICFAAANLTMLISVQRNGAAVGWTLSQMNVIVATLGGLLILEERKTKKELIYVLSGLALVAIGGVLIGVTKN</sequence>
<keyword evidence="3" id="KW-0762">Sugar transport</keyword>
<protein>
    <submittedName>
        <fullName evidence="8">Glucose uptake protein</fullName>
    </submittedName>
</protein>
<dbReference type="GO" id="GO:0016020">
    <property type="term" value="C:membrane"/>
    <property type="evidence" value="ECO:0007669"/>
    <property type="project" value="UniProtKB-SubCell"/>
</dbReference>
<dbReference type="InterPro" id="IPR010651">
    <property type="entry name" value="Sugar_transport"/>
</dbReference>
<organism evidence="8 9">
    <name type="scientific">Rarobacter incanus</name>
    <dbReference type="NCBI Taxonomy" id="153494"/>
    <lineage>
        <taxon>Bacteria</taxon>
        <taxon>Bacillati</taxon>
        <taxon>Actinomycetota</taxon>
        <taxon>Actinomycetes</taxon>
        <taxon>Micrococcales</taxon>
        <taxon>Rarobacteraceae</taxon>
        <taxon>Rarobacter</taxon>
    </lineage>
</organism>
<proteinExistence type="inferred from homology"/>
<gene>
    <name evidence="8" type="ORF">FB389_1121</name>
</gene>
<dbReference type="CDD" id="cd23110">
    <property type="entry name" value="GRP"/>
    <property type="match status" value="1"/>
</dbReference>
<evidence type="ECO:0000256" key="4">
    <source>
        <dbReference type="ARBA" id="ARBA00022692"/>
    </source>
</evidence>
<keyword evidence="4 7" id="KW-0812">Transmembrane</keyword>
<feature type="transmembrane region" description="Helical" evidence="7">
    <location>
        <begin position="94"/>
        <end position="112"/>
    </location>
</feature>
<feature type="transmembrane region" description="Helical" evidence="7">
    <location>
        <begin position="159"/>
        <end position="181"/>
    </location>
</feature>
<feature type="transmembrane region" description="Helical" evidence="7">
    <location>
        <begin position="187"/>
        <end position="204"/>
    </location>
</feature>
<keyword evidence="3" id="KW-0813">Transport</keyword>
<dbReference type="InterPro" id="IPR037185">
    <property type="entry name" value="EmrE-like"/>
</dbReference>
<evidence type="ECO:0000313" key="9">
    <source>
        <dbReference type="Proteomes" id="UP000316181"/>
    </source>
</evidence>
<dbReference type="GO" id="GO:0015144">
    <property type="term" value="F:carbohydrate transmembrane transporter activity"/>
    <property type="evidence" value="ECO:0007669"/>
    <property type="project" value="InterPro"/>
</dbReference>
<evidence type="ECO:0000256" key="3">
    <source>
        <dbReference type="ARBA" id="ARBA00022597"/>
    </source>
</evidence>
<dbReference type="SUPFAM" id="SSF103481">
    <property type="entry name" value="Multidrug resistance efflux transporter EmrE"/>
    <property type="match status" value="2"/>
</dbReference>
<keyword evidence="9" id="KW-1185">Reference proteome</keyword>
<dbReference type="Gene3D" id="1.10.3730.20">
    <property type="match status" value="1"/>
</dbReference>
<dbReference type="PANTHER" id="PTHR16119:SF17">
    <property type="entry name" value="TRANSMEMBRANE PROTEIN 144"/>
    <property type="match status" value="1"/>
</dbReference>
<dbReference type="RefSeq" id="WP_142111721.1">
    <property type="nucleotide sequence ID" value="NZ_BAAATB010000002.1"/>
</dbReference>
<evidence type="ECO:0000256" key="6">
    <source>
        <dbReference type="ARBA" id="ARBA00023136"/>
    </source>
</evidence>
<keyword evidence="5 7" id="KW-1133">Transmembrane helix</keyword>
<evidence type="ECO:0000256" key="1">
    <source>
        <dbReference type="ARBA" id="ARBA00004141"/>
    </source>
</evidence>
<dbReference type="AlphaFoldDB" id="A0A542SPA1"/>
<comment type="caution">
    <text evidence="8">The sequence shown here is derived from an EMBL/GenBank/DDBJ whole genome shotgun (WGS) entry which is preliminary data.</text>
</comment>
<dbReference type="Proteomes" id="UP000316181">
    <property type="component" value="Unassembled WGS sequence"/>
</dbReference>
<accession>A0A542SPA1</accession>
<evidence type="ECO:0000313" key="8">
    <source>
        <dbReference type="EMBL" id="TQK76449.1"/>
    </source>
</evidence>
<feature type="transmembrane region" description="Helical" evidence="7">
    <location>
        <begin position="56"/>
        <end position="74"/>
    </location>
</feature>
<feature type="transmembrane region" description="Helical" evidence="7">
    <location>
        <begin position="224"/>
        <end position="244"/>
    </location>
</feature>
<comment type="subcellular location">
    <subcellularLocation>
        <location evidence="1">Membrane</location>
        <topology evidence="1">Multi-pass membrane protein</topology>
    </subcellularLocation>
</comment>
<dbReference type="EMBL" id="VFNV01000001">
    <property type="protein sequence ID" value="TQK76449.1"/>
    <property type="molecule type" value="Genomic_DNA"/>
</dbReference>
<feature type="transmembrane region" description="Helical" evidence="7">
    <location>
        <begin position="118"/>
        <end position="138"/>
    </location>
</feature>
<evidence type="ECO:0000256" key="7">
    <source>
        <dbReference type="SAM" id="Phobius"/>
    </source>
</evidence>
<dbReference type="OrthoDB" id="3194911at2"/>
<feature type="transmembrane region" description="Helical" evidence="7">
    <location>
        <begin position="280"/>
        <end position="299"/>
    </location>
</feature>
<evidence type="ECO:0000256" key="2">
    <source>
        <dbReference type="ARBA" id="ARBA00006117"/>
    </source>
</evidence>
<feature type="transmembrane region" description="Helical" evidence="7">
    <location>
        <begin position="33"/>
        <end position="50"/>
    </location>
</feature>
<reference evidence="8 9" key="1">
    <citation type="submission" date="2019-06" db="EMBL/GenBank/DDBJ databases">
        <title>Sequencing the genomes of 1000 actinobacteria strains.</title>
        <authorList>
            <person name="Klenk H.-P."/>
        </authorList>
    </citation>
    <scope>NUCLEOTIDE SEQUENCE [LARGE SCALE GENOMIC DNA]</scope>
    <source>
        <strain evidence="8 9">DSM 10596</strain>
    </source>
</reference>